<comment type="caution">
    <text evidence="1">The sequence shown here is derived from an EMBL/GenBank/DDBJ whole genome shotgun (WGS) entry which is preliminary data.</text>
</comment>
<dbReference type="Pfam" id="PF13076">
    <property type="entry name" value="Fur_reg_FbpA"/>
    <property type="match status" value="1"/>
</dbReference>
<dbReference type="EMBL" id="JAGFPW010000032">
    <property type="protein sequence ID" value="MBO3796753.1"/>
    <property type="molecule type" value="Genomic_DNA"/>
</dbReference>
<organism evidence="1 2">
    <name type="scientific">Bacillus subtilis</name>
    <dbReference type="NCBI Taxonomy" id="1423"/>
    <lineage>
        <taxon>Bacteria</taxon>
        <taxon>Bacillati</taxon>
        <taxon>Bacillota</taxon>
        <taxon>Bacilli</taxon>
        <taxon>Bacillales</taxon>
        <taxon>Bacillaceae</taxon>
        <taxon>Bacillus</taxon>
    </lineage>
</organism>
<protein>
    <submittedName>
        <fullName evidence="1">Fur-regulated basic protein FbpA</fullName>
    </submittedName>
</protein>
<evidence type="ECO:0000313" key="1">
    <source>
        <dbReference type="EMBL" id="MBO3796753.1"/>
    </source>
</evidence>
<evidence type="ECO:0000313" key="2">
    <source>
        <dbReference type="Proteomes" id="UP000665181"/>
    </source>
</evidence>
<dbReference type="AlphaFoldDB" id="A0A8I2BAR3"/>
<name>A0A8I2BAR3_BACIU</name>
<proteinExistence type="predicted"/>
<reference evidence="1" key="1">
    <citation type="submission" date="2021-03" db="EMBL/GenBank/DDBJ databases">
        <title>Isolation of Bacillus subtilis from fermented food sample.</title>
        <authorList>
            <person name="Lakshmanan V."/>
            <person name="Athira K."/>
            <person name="Rajagopal K."/>
        </authorList>
    </citation>
    <scope>NUCLEOTIDE SEQUENCE</scope>
    <source>
        <strain evidence="1">S1</strain>
    </source>
</reference>
<dbReference type="RefSeq" id="WP_208556868.1">
    <property type="nucleotide sequence ID" value="NZ_CP116773.1"/>
</dbReference>
<dbReference type="Proteomes" id="UP000665181">
    <property type="component" value="Unassembled WGS sequence"/>
</dbReference>
<dbReference type="InterPro" id="IPR025072">
    <property type="entry name" value="Fur_reg_FbpA"/>
</dbReference>
<accession>A0A8I2BAR3</accession>
<sequence length="64" mass="7501">MPSDITQTATDERREFLTNELIKYGQYESADGQQLYELSLPELERLHINVKCKFGREMSFEEGD</sequence>
<gene>
    <name evidence="1" type="ORF">J5227_21180</name>
</gene>